<dbReference type="InterPro" id="IPR058289">
    <property type="entry name" value="DUF7983"/>
</dbReference>
<sequence length="334" mass="38006">MTFSVSWHTLLEECDDLPEEATLLTPLSQHRFRIGDVQEHRIVVEYLDRDVDETRPLQRDQFETLYRRITEAADGFDLSRLPTDADPYPAVLSLHPRFEVDADAGVIRETESPTGTQIIEGAPGVAPAGDEAEERTEPDVEVYGDALLLIDALERHDVTDLEELETSSLINLYTLLSDMQRNANDLRQAVSDALLDRLHHDQPVHGQFGSVQRTSRRRRNLKDEDEVLAALEEAGIDRERVLGVDADKVDDALEVTDLTESAVYELEEREYVRKAEVDEEVKETRLQGMKDRLAVSDDPEADELRAEIEELEDRIEELTEFKTGRKFHTQSGVE</sequence>
<dbReference type="RefSeq" id="WP_124196279.1">
    <property type="nucleotide sequence ID" value="NZ_REGA01000012.1"/>
</dbReference>
<dbReference type="Pfam" id="PF25943">
    <property type="entry name" value="DUF7983"/>
    <property type="match status" value="1"/>
</dbReference>
<keyword evidence="2" id="KW-1185">Reference proteome</keyword>
<accession>A0A3N6MBM5</accession>
<dbReference type="AlphaFoldDB" id="A0A3N6MBM5"/>
<reference evidence="1 2" key="1">
    <citation type="submission" date="2018-10" db="EMBL/GenBank/DDBJ databases">
        <title>Natrarchaeobius chitinivorans gen. nov., sp. nov., and Natrarchaeobius haloalkaliphilus sp. nov., alkaliphilic, chitin-utilizing haloarchaea from hypersaline alkaline lakes.</title>
        <authorList>
            <person name="Sorokin D.Y."/>
            <person name="Elcheninov A.G."/>
            <person name="Kostrikina N.A."/>
            <person name="Bale N.J."/>
            <person name="Sinninghe Damste J.S."/>
            <person name="Khijniak T.V."/>
            <person name="Kublanov I.V."/>
            <person name="Toshchakov S.V."/>
        </authorList>
    </citation>
    <scope>NUCLEOTIDE SEQUENCE [LARGE SCALE GENOMIC DNA]</scope>
    <source>
        <strain evidence="1 2">AArcht4T</strain>
    </source>
</reference>
<dbReference type="OrthoDB" id="247969at2157"/>
<proteinExistence type="predicted"/>
<protein>
    <submittedName>
        <fullName evidence="1">DUF2800 domain-containing protein</fullName>
    </submittedName>
</protein>
<organism evidence="1 2">
    <name type="scientific">Natrarchaeobius chitinivorans</name>
    <dbReference type="NCBI Taxonomy" id="1679083"/>
    <lineage>
        <taxon>Archaea</taxon>
        <taxon>Methanobacteriati</taxon>
        <taxon>Methanobacteriota</taxon>
        <taxon>Stenosarchaea group</taxon>
        <taxon>Halobacteria</taxon>
        <taxon>Halobacteriales</taxon>
        <taxon>Natrialbaceae</taxon>
        <taxon>Natrarchaeobius</taxon>
    </lineage>
</organism>
<dbReference type="Proteomes" id="UP000282323">
    <property type="component" value="Unassembled WGS sequence"/>
</dbReference>
<name>A0A3N6MBM5_NATCH</name>
<evidence type="ECO:0000313" key="1">
    <source>
        <dbReference type="EMBL" id="RQG93870.1"/>
    </source>
</evidence>
<dbReference type="EMBL" id="REGA01000012">
    <property type="protein sequence ID" value="RQG93870.1"/>
    <property type="molecule type" value="Genomic_DNA"/>
</dbReference>
<evidence type="ECO:0000313" key="2">
    <source>
        <dbReference type="Proteomes" id="UP000282323"/>
    </source>
</evidence>
<comment type="caution">
    <text evidence="1">The sequence shown here is derived from an EMBL/GenBank/DDBJ whole genome shotgun (WGS) entry which is preliminary data.</text>
</comment>
<gene>
    <name evidence="1" type="ORF">EA473_14270</name>
</gene>